<accession>A0ABV7TAJ3</accession>
<comment type="caution">
    <text evidence="10">The sequence shown here is derived from an EMBL/GenBank/DDBJ whole genome shotgun (WGS) entry which is preliminary data.</text>
</comment>
<evidence type="ECO:0000256" key="5">
    <source>
        <dbReference type="ARBA" id="ARBA00022989"/>
    </source>
</evidence>
<feature type="transmembrane region" description="Helical" evidence="7">
    <location>
        <begin position="41"/>
        <end position="61"/>
    </location>
</feature>
<dbReference type="InterPro" id="IPR027469">
    <property type="entry name" value="Cation_efflux_TMD_sf"/>
</dbReference>
<keyword evidence="11" id="KW-1185">Reference proteome</keyword>
<protein>
    <submittedName>
        <fullName evidence="10">Cation diffusion facilitator family transporter</fullName>
    </submittedName>
</protein>
<dbReference type="NCBIfam" id="TIGR01297">
    <property type="entry name" value="CDF"/>
    <property type="match status" value="1"/>
</dbReference>
<name>A0ABV7TAJ3_9RHOB</name>
<evidence type="ECO:0000313" key="10">
    <source>
        <dbReference type="EMBL" id="MFC3612592.1"/>
    </source>
</evidence>
<evidence type="ECO:0000259" key="8">
    <source>
        <dbReference type="Pfam" id="PF01545"/>
    </source>
</evidence>
<dbReference type="Pfam" id="PF16916">
    <property type="entry name" value="ZT_dimer"/>
    <property type="match status" value="1"/>
</dbReference>
<keyword evidence="6 7" id="KW-0472">Membrane</keyword>
<dbReference type="InterPro" id="IPR036837">
    <property type="entry name" value="Cation_efflux_CTD_sf"/>
</dbReference>
<dbReference type="Gene3D" id="3.30.70.1350">
    <property type="entry name" value="Cation efflux protein, cytoplasmic domain"/>
    <property type="match status" value="1"/>
</dbReference>
<dbReference type="RefSeq" id="WP_386733768.1">
    <property type="nucleotide sequence ID" value="NZ_JBHRXI010000001.1"/>
</dbReference>
<dbReference type="PANTHER" id="PTHR43840:SF15">
    <property type="entry name" value="MITOCHONDRIAL METAL TRANSPORTER 1-RELATED"/>
    <property type="match status" value="1"/>
</dbReference>
<feature type="domain" description="Cation efflux protein cytoplasmic" evidence="9">
    <location>
        <begin position="206"/>
        <end position="284"/>
    </location>
</feature>
<evidence type="ECO:0000256" key="2">
    <source>
        <dbReference type="ARBA" id="ARBA00008114"/>
    </source>
</evidence>
<dbReference type="PANTHER" id="PTHR43840">
    <property type="entry name" value="MITOCHONDRIAL METAL TRANSPORTER 1-RELATED"/>
    <property type="match status" value="1"/>
</dbReference>
<feature type="domain" description="Cation efflux protein transmembrane" evidence="8">
    <location>
        <begin position="11"/>
        <end position="202"/>
    </location>
</feature>
<evidence type="ECO:0000313" key="11">
    <source>
        <dbReference type="Proteomes" id="UP001595629"/>
    </source>
</evidence>
<gene>
    <name evidence="10" type="ORF">ACFORG_02365</name>
</gene>
<sequence length="300" mass="31651">MNHAGKLALGSLIVGAVVLGIKVLAWHLTGSVALFSDALETVLNLASSGAALFAVMLAARPADQNHTYGHHKAELLSAALIGLLILGAAAMILREAWHGFQTPREIEAPFAGLALSFVATAINAVWATLLIRRGRALRSRALSADGKHLMADVVTSAGVALGIVLAVVTGIAWLDPALALLVALNILWTGWQVMRDALGGLMDAALPEDQMEAIRQAIADNAQGAHEAHDLRVRQAGAATFVDFHLVVPGETTVSDAHDVCDRIEEAIEDAIPGSEVTIHVEPENHREFTGITVTDPDRP</sequence>
<keyword evidence="4 7" id="KW-0812">Transmembrane</keyword>
<keyword evidence="3" id="KW-0813">Transport</keyword>
<dbReference type="InterPro" id="IPR050291">
    <property type="entry name" value="CDF_Transporter"/>
</dbReference>
<proteinExistence type="inferred from homology"/>
<dbReference type="InterPro" id="IPR027470">
    <property type="entry name" value="Cation_efflux_CTD"/>
</dbReference>
<keyword evidence="5 7" id="KW-1133">Transmembrane helix</keyword>
<evidence type="ECO:0000256" key="3">
    <source>
        <dbReference type="ARBA" id="ARBA00022448"/>
    </source>
</evidence>
<dbReference type="SUPFAM" id="SSF161111">
    <property type="entry name" value="Cation efflux protein transmembrane domain-like"/>
    <property type="match status" value="1"/>
</dbReference>
<evidence type="ECO:0000256" key="1">
    <source>
        <dbReference type="ARBA" id="ARBA00004141"/>
    </source>
</evidence>
<organism evidence="10 11">
    <name type="scientific">Lutimaribacter marinistellae</name>
    <dbReference type="NCBI Taxonomy" id="1820329"/>
    <lineage>
        <taxon>Bacteria</taxon>
        <taxon>Pseudomonadati</taxon>
        <taxon>Pseudomonadota</taxon>
        <taxon>Alphaproteobacteria</taxon>
        <taxon>Rhodobacterales</taxon>
        <taxon>Roseobacteraceae</taxon>
        <taxon>Lutimaribacter</taxon>
    </lineage>
</organism>
<evidence type="ECO:0000256" key="4">
    <source>
        <dbReference type="ARBA" id="ARBA00022692"/>
    </source>
</evidence>
<reference evidence="11" key="1">
    <citation type="journal article" date="2019" name="Int. J. Syst. Evol. Microbiol.">
        <title>The Global Catalogue of Microorganisms (GCM) 10K type strain sequencing project: providing services to taxonomists for standard genome sequencing and annotation.</title>
        <authorList>
            <consortium name="The Broad Institute Genomics Platform"/>
            <consortium name="The Broad Institute Genome Sequencing Center for Infectious Disease"/>
            <person name="Wu L."/>
            <person name="Ma J."/>
        </authorList>
    </citation>
    <scope>NUCLEOTIDE SEQUENCE [LARGE SCALE GENOMIC DNA]</scope>
    <source>
        <strain evidence="11">KCTC 42911</strain>
    </source>
</reference>
<comment type="subcellular location">
    <subcellularLocation>
        <location evidence="1">Membrane</location>
        <topology evidence="1">Multi-pass membrane protein</topology>
    </subcellularLocation>
</comment>
<dbReference type="Pfam" id="PF01545">
    <property type="entry name" value="Cation_efflux"/>
    <property type="match status" value="1"/>
</dbReference>
<dbReference type="SUPFAM" id="SSF160240">
    <property type="entry name" value="Cation efflux protein cytoplasmic domain-like"/>
    <property type="match status" value="1"/>
</dbReference>
<feature type="transmembrane region" description="Helical" evidence="7">
    <location>
        <begin position="151"/>
        <end position="171"/>
    </location>
</feature>
<dbReference type="InterPro" id="IPR058533">
    <property type="entry name" value="Cation_efflux_TM"/>
</dbReference>
<dbReference type="InterPro" id="IPR002524">
    <property type="entry name" value="Cation_efflux"/>
</dbReference>
<feature type="transmembrane region" description="Helical" evidence="7">
    <location>
        <begin position="113"/>
        <end position="131"/>
    </location>
</feature>
<evidence type="ECO:0000256" key="7">
    <source>
        <dbReference type="SAM" id="Phobius"/>
    </source>
</evidence>
<dbReference type="Proteomes" id="UP001595629">
    <property type="component" value="Unassembled WGS sequence"/>
</dbReference>
<dbReference type="EMBL" id="JBHRXI010000001">
    <property type="protein sequence ID" value="MFC3612592.1"/>
    <property type="molecule type" value="Genomic_DNA"/>
</dbReference>
<feature type="transmembrane region" description="Helical" evidence="7">
    <location>
        <begin position="73"/>
        <end position="93"/>
    </location>
</feature>
<evidence type="ECO:0000256" key="6">
    <source>
        <dbReference type="ARBA" id="ARBA00023136"/>
    </source>
</evidence>
<comment type="similarity">
    <text evidence="2">Belongs to the cation diffusion facilitator (CDF) transporter (TC 2.A.4) family.</text>
</comment>
<feature type="transmembrane region" description="Helical" evidence="7">
    <location>
        <begin position="7"/>
        <end position="29"/>
    </location>
</feature>
<dbReference type="Gene3D" id="1.20.1510.10">
    <property type="entry name" value="Cation efflux protein transmembrane domain"/>
    <property type="match status" value="1"/>
</dbReference>
<evidence type="ECO:0000259" key="9">
    <source>
        <dbReference type="Pfam" id="PF16916"/>
    </source>
</evidence>